<feature type="compositionally biased region" description="Basic and acidic residues" evidence="1">
    <location>
        <begin position="88"/>
        <end position="98"/>
    </location>
</feature>
<feature type="compositionally biased region" description="Polar residues" evidence="1">
    <location>
        <begin position="1394"/>
        <end position="1420"/>
    </location>
</feature>
<evidence type="ECO:0000256" key="1">
    <source>
        <dbReference type="SAM" id="MobiDB-lite"/>
    </source>
</evidence>
<dbReference type="InterPro" id="IPR045862">
    <property type="entry name" value="Trf4-like"/>
</dbReference>
<keyword evidence="3" id="KW-1185">Reference proteome</keyword>
<accession>A0ABD3SGY6</accession>
<proteinExistence type="predicted"/>
<feature type="region of interest" description="Disordered" evidence="1">
    <location>
        <begin position="1550"/>
        <end position="1580"/>
    </location>
</feature>
<feature type="compositionally biased region" description="Basic residues" evidence="1">
    <location>
        <begin position="213"/>
        <end position="227"/>
    </location>
</feature>
<dbReference type="Gene3D" id="1.10.1410.10">
    <property type="match status" value="2"/>
</dbReference>
<feature type="compositionally biased region" description="Polar residues" evidence="1">
    <location>
        <begin position="534"/>
        <end position="555"/>
    </location>
</feature>
<dbReference type="GO" id="GO:1990817">
    <property type="term" value="F:poly(A) RNA polymerase activity"/>
    <property type="evidence" value="ECO:0007669"/>
    <property type="project" value="UniProtKB-ARBA"/>
</dbReference>
<feature type="region of interest" description="Disordered" evidence="1">
    <location>
        <begin position="272"/>
        <end position="471"/>
    </location>
</feature>
<feature type="compositionally biased region" description="Basic residues" evidence="1">
    <location>
        <begin position="446"/>
        <end position="457"/>
    </location>
</feature>
<feature type="compositionally biased region" description="Polar residues" evidence="1">
    <location>
        <begin position="357"/>
        <end position="376"/>
    </location>
</feature>
<dbReference type="Proteomes" id="UP001530377">
    <property type="component" value="Unassembled WGS sequence"/>
</dbReference>
<feature type="compositionally biased region" description="Basic and acidic residues" evidence="1">
    <location>
        <begin position="338"/>
        <end position="355"/>
    </location>
</feature>
<reference evidence="2 3" key="1">
    <citation type="submission" date="2024-10" db="EMBL/GenBank/DDBJ databases">
        <title>Updated reference genomes for cyclostephanoid diatoms.</title>
        <authorList>
            <person name="Roberts W.R."/>
            <person name="Alverson A.J."/>
        </authorList>
    </citation>
    <scope>NUCLEOTIDE SEQUENCE [LARGE SCALE GENOMIC DNA]</scope>
    <source>
        <strain evidence="2 3">AJA228-03</strain>
    </source>
</reference>
<feature type="region of interest" description="Disordered" evidence="1">
    <location>
        <begin position="1393"/>
        <end position="1420"/>
    </location>
</feature>
<sequence length="1589" mass="170922">MRCIERTPINQSKAKNVRLKRLSRLSMSGQTEFPTDAASSRHDDNDPLPPRSESPKEQFKSKYAVAKNDAGGDSSTISFPSQHLGEPSGEKMAENAKERRNKSSAAPDQASPLRQEASSHDRKGAKVSDNTRRPHPHNAKGNVIDKYDQPVTKLSQPRATSKYGLSGAAGAPEIPSKMASDAKMPADGTSPISDQFFTDGWSRKTPSSPSSPSKKKKNKKKKKKGKSLHLDDPPCPETKILEAPDQIQKINSVINSVPQVAADVEYPEVEPASVNVENGLDPSESSTAPASTRSMITPSKNTEAAGEFVHLDEMNEKNNGIKSSRHAENPEKIITLVKSKESFDEIKNTDSRDNMESGPSTELSSPNKTEISAQDNHSSDPDDGVWETVEVKPRGRRRKGGIKKSSTGTQNNGTASNSSTSNNSNGRNQSNNDNASAHHDGGSSHNGRRRHAKRCRDKNRNNSEQQQQQQSKMIKDVILQILDAVDDEVVRIGIDGAKQLDNASTVEDKVRNNPNVKNVNHSSSAFNSKLAAQHQHTSEGQCRNHSNGVAASSKTLSTPSLASNLSAKSLRDVLVGISPSTAANVAPEIKKSSLQSSANNRALCKAKEEGIYPPSSNGSSKVKPGMSYKSVIEPHTTVDPKQSCPPKPKLNAWAKPPSEIKAKLNVELKTKAEVVLATVKPLSEQPTQSSGLIALDGNTPSSECGLKKESNISVTADTGKVQQRTSASLTDDDGAPPPLTTLIGPGNSCSASSSVASSLEAPHSSSNRFRHQSTSATTEDDVGYHLLNVCGRLSEEITTFMSRRALALDIRRKERDAVLGALGDTLAKIWPGQCRVEMYGSCATQLDLPSSDLDLVVCGLDDVIPDQFIEAPSLHSTPLNSFHEQEDTAQESVFMSHGNNHGRLSPRSPTFDRHIVQSTENSAECSFHVVGGGEQTSLDLAVLSVESGEQTSIVHDINPENGMIMDTEYSSGDVKAENHSHEYYEPNQQTEVSAFSPAFSYHSQVSSGYDGETTSGIEGYAHDYPSNGEEFYYASSYSYVSSLSMNAQRVLRLASELELQPWAVQVKAIPTATVPVVKMLADPSKLPGLAGTGGGWILHHHIAVQAEIAAAGTPPTPNSPERGSGTPQSHFFSSHQMTPQWRGADIMNGLQPVDITFEGPEHGGIGSTTYSTRVVQEACEELSLAPESTPVVQVASVLKELLAQRRLNEPFSGGLSSYGLLLLLVAILKDRKIIQEEMQKFGKANASSTDSLITTDVAATGQSEASPGTNSSDKSYAAPSTASKPTVSSSWASIAKKSNGSTAKTESSTVTKSTNDSAIATALVAKSTCGTNARVFKSKVATHKKGDDKEYDTSLTNKELITNLQKKVDSNGLRSIVALAEKKQNLSCLDGKSAVTSQVTPSSETPSSEDATSTVLPSSSVPQGSNDIFEVLCSGELTSGKLLMHFLLFYGHHFDARSTMIDINGTHHPEYGMIDLDRISPFVPRPPGGTIDPITGMFSVDPIVVYDPLEGAIDHNVTKRCYCWNNVKWVFAQCYMTVSTIVEMSDTTCGKTSPLESKKYKRDAANDIAPGSGKPKEEQEPILEHFLSF</sequence>
<dbReference type="EMBL" id="JALLPB020000030">
    <property type="protein sequence ID" value="KAL3823725.1"/>
    <property type="molecule type" value="Genomic_DNA"/>
</dbReference>
<dbReference type="SUPFAM" id="SSF81631">
    <property type="entry name" value="PAP/OAS1 substrate-binding domain"/>
    <property type="match status" value="1"/>
</dbReference>
<comment type="caution">
    <text evidence="2">The sequence shown here is derived from an EMBL/GenBank/DDBJ whole genome shotgun (WGS) entry which is preliminary data.</text>
</comment>
<feature type="compositionally biased region" description="Low complexity" evidence="1">
    <location>
        <begin position="403"/>
        <end position="435"/>
    </location>
</feature>
<feature type="compositionally biased region" description="Low complexity" evidence="1">
    <location>
        <begin position="203"/>
        <end position="212"/>
    </location>
</feature>
<dbReference type="Gene3D" id="3.30.460.10">
    <property type="entry name" value="Beta Polymerase, domain 2"/>
    <property type="match status" value="1"/>
</dbReference>
<feature type="region of interest" description="Disordered" evidence="1">
    <location>
        <begin position="1260"/>
        <end position="1289"/>
    </location>
</feature>
<protein>
    <submittedName>
        <fullName evidence="2">Uncharacterized protein</fullName>
    </submittedName>
</protein>
<feature type="region of interest" description="Disordered" evidence="1">
    <location>
        <begin position="1111"/>
        <end position="1133"/>
    </location>
</feature>
<organism evidence="2 3">
    <name type="scientific">Cyclostephanos tholiformis</name>
    <dbReference type="NCBI Taxonomy" id="382380"/>
    <lineage>
        <taxon>Eukaryota</taxon>
        <taxon>Sar</taxon>
        <taxon>Stramenopiles</taxon>
        <taxon>Ochrophyta</taxon>
        <taxon>Bacillariophyta</taxon>
        <taxon>Coscinodiscophyceae</taxon>
        <taxon>Thalassiosirophycidae</taxon>
        <taxon>Stephanodiscales</taxon>
        <taxon>Stephanodiscaceae</taxon>
        <taxon>Cyclostephanos</taxon>
    </lineage>
</organism>
<feature type="compositionally biased region" description="Basic and acidic residues" evidence="1">
    <location>
        <begin position="117"/>
        <end position="132"/>
    </location>
</feature>
<feature type="compositionally biased region" description="Polar residues" evidence="1">
    <location>
        <begin position="283"/>
        <end position="302"/>
    </location>
</feature>
<feature type="region of interest" description="Disordered" evidence="1">
    <location>
        <begin position="15"/>
        <end position="239"/>
    </location>
</feature>
<feature type="region of interest" description="Disordered" evidence="1">
    <location>
        <begin position="528"/>
        <end position="555"/>
    </location>
</feature>
<evidence type="ECO:0000313" key="3">
    <source>
        <dbReference type="Proteomes" id="UP001530377"/>
    </source>
</evidence>
<feature type="compositionally biased region" description="Basic and acidic residues" evidence="1">
    <location>
        <begin position="1556"/>
        <end position="1565"/>
    </location>
</feature>
<gene>
    <name evidence="2" type="ORF">ACHAXA_004818</name>
</gene>
<feature type="compositionally biased region" description="Low complexity" evidence="1">
    <location>
        <begin position="748"/>
        <end position="766"/>
    </location>
</feature>
<dbReference type="PANTHER" id="PTHR23092:SF15">
    <property type="entry name" value="INACTIVE NON-CANONICAL POLY(A) RNA POLYMERASE PROTEIN TRF4-2-RELATED"/>
    <property type="match status" value="1"/>
</dbReference>
<feature type="region of interest" description="Disordered" evidence="1">
    <location>
        <begin position="683"/>
        <end position="775"/>
    </location>
</feature>
<feature type="compositionally biased region" description="Polar residues" evidence="1">
    <location>
        <begin position="711"/>
        <end position="729"/>
    </location>
</feature>
<feature type="compositionally biased region" description="Polar residues" evidence="1">
    <location>
        <begin position="1119"/>
        <end position="1133"/>
    </location>
</feature>
<evidence type="ECO:0000313" key="2">
    <source>
        <dbReference type="EMBL" id="KAL3823725.1"/>
    </source>
</evidence>
<dbReference type="InterPro" id="IPR043519">
    <property type="entry name" value="NT_sf"/>
</dbReference>
<dbReference type="SUPFAM" id="SSF81301">
    <property type="entry name" value="Nucleotidyltransferase"/>
    <property type="match status" value="1"/>
</dbReference>
<name>A0ABD3SGY6_9STRA</name>
<dbReference type="PANTHER" id="PTHR23092">
    <property type="entry name" value="POLY(A) RNA POLYMERASE"/>
    <property type="match status" value="1"/>
</dbReference>